<proteinExistence type="predicted"/>
<dbReference type="RefSeq" id="WP_185162999.1">
    <property type="nucleotide sequence ID" value="NZ_JACKWY010000001.1"/>
</dbReference>
<name>A0A7X0VPC7_9CLOT</name>
<evidence type="ECO:0000313" key="2">
    <source>
        <dbReference type="EMBL" id="MBB6713114.1"/>
    </source>
</evidence>
<dbReference type="PANTHER" id="PTHR31157">
    <property type="entry name" value="SCP DOMAIN-CONTAINING PROTEIN"/>
    <property type="match status" value="1"/>
</dbReference>
<evidence type="ECO:0000313" key="3">
    <source>
        <dbReference type="Proteomes" id="UP000585258"/>
    </source>
</evidence>
<dbReference type="InterPro" id="IPR014044">
    <property type="entry name" value="CAP_dom"/>
</dbReference>
<sequence length="276" mass="30588">MIKIKLLISMCVDASLGFGILHGVSKPETVNKTEIAQIRNEEKSPDSAVMSKEELVVKEKEKINVDNIATNNVVKEAVVTEATPNIEVEQSKDPEWNTVENKQTESCVNNEKNIEEVVARVEGKVPAKVPAKVQEVNSSQSDNYVAEIEQAIFARVNKERSANGLGALSYNNTMQNYGRIKSKDMGDRGYFDHANPEGELIIARMKKDGVNYNSWGENIAYIQGGSNNASLADQFMTNWMNSPGHRANILLGNFASIGVGVYKVGNTYYATQEFYR</sequence>
<dbReference type="Pfam" id="PF00188">
    <property type="entry name" value="CAP"/>
    <property type="match status" value="1"/>
</dbReference>
<accession>A0A7X0VPC7</accession>
<dbReference type="PANTHER" id="PTHR31157:SF1">
    <property type="entry name" value="SCP DOMAIN-CONTAINING PROTEIN"/>
    <property type="match status" value="1"/>
</dbReference>
<comment type="caution">
    <text evidence="2">The sequence shown here is derived from an EMBL/GenBank/DDBJ whole genome shotgun (WGS) entry which is preliminary data.</text>
</comment>
<gene>
    <name evidence="2" type="ORF">H7E68_00015</name>
</gene>
<evidence type="ECO:0000259" key="1">
    <source>
        <dbReference type="Pfam" id="PF00188"/>
    </source>
</evidence>
<dbReference type="SUPFAM" id="SSF55797">
    <property type="entry name" value="PR-1-like"/>
    <property type="match status" value="1"/>
</dbReference>
<dbReference type="InterPro" id="IPR035940">
    <property type="entry name" value="CAP_sf"/>
</dbReference>
<dbReference type="AlphaFoldDB" id="A0A7X0VPC7"/>
<dbReference type="CDD" id="cd05379">
    <property type="entry name" value="CAP_bacterial"/>
    <property type="match status" value="1"/>
</dbReference>
<dbReference type="EMBL" id="JACKWY010000001">
    <property type="protein sequence ID" value="MBB6713114.1"/>
    <property type="molecule type" value="Genomic_DNA"/>
</dbReference>
<feature type="domain" description="SCP" evidence="1">
    <location>
        <begin position="154"/>
        <end position="274"/>
    </location>
</feature>
<dbReference type="Proteomes" id="UP000585258">
    <property type="component" value="Unassembled WGS sequence"/>
</dbReference>
<organism evidence="2 3">
    <name type="scientific">Clostridium gasigenes</name>
    <dbReference type="NCBI Taxonomy" id="94869"/>
    <lineage>
        <taxon>Bacteria</taxon>
        <taxon>Bacillati</taxon>
        <taxon>Bacillota</taxon>
        <taxon>Clostridia</taxon>
        <taxon>Eubacteriales</taxon>
        <taxon>Clostridiaceae</taxon>
        <taxon>Clostridium</taxon>
    </lineage>
</organism>
<dbReference type="Gene3D" id="3.40.33.10">
    <property type="entry name" value="CAP"/>
    <property type="match status" value="1"/>
</dbReference>
<reference evidence="2 3" key="1">
    <citation type="submission" date="2020-08" db="EMBL/GenBank/DDBJ databases">
        <title>Clostridia isolated from Swiss meat.</title>
        <authorList>
            <person name="Wambui J."/>
            <person name="Stevens M.J.A."/>
            <person name="Stephan R."/>
        </authorList>
    </citation>
    <scope>NUCLEOTIDE SEQUENCE [LARGE SCALE GENOMIC DNA]</scope>
    <source>
        <strain evidence="2 3">CM001</strain>
    </source>
</reference>
<protein>
    <submittedName>
        <fullName evidence="2">CAP domain-containing protein</fullName>
    </submittedName>
</protein>